<protein>
    <recommendedName>
        <fullName evidence="3">DUF2800 domain-containing protein</fullName>
    </recommendedName>
</protein>
<dbReference type="InterPro" id="IPR011604">
    <property type="entry name" value="PDDEXK-like_dom_sf"/>
</dbReference>
<comment type="caution">
    <text evidence="1">The sequence shown here is derived from an EMBL/GenBank/DDBJ whole genome shotgun (WGS) entry which is preliminary data.</text>
</comment>
<organism evidence="1 2">
    <name type="scientific">Snodgrassella alvi</name>
    <dbReference type="NCBI Taxonomy" id="1196083"/>
    <lineage>
        <taxon>Bacteria</taxon>
        <taxon>Pseudomonadati</taxon>
        <taxon>Pseudomonadota</taxon>
        <taxon>Betaproteobacteria</taxon>
        <taxon>Neisseriales</taxon>
        <taxon>Neisseriaceae</taxon>
        <taxon>Snodgrassella</taxon>
    </lineage>
</organism>
<sequence length="402" mass="44064">MQHARLSPSSSHRWIRCPGSVVMESSYPDVTSEYAAEGTVAHEVAAYCLNTGADASTCIGQRKEIAGTEFIVDDDMARHVQTYIDYVRTLGGQLFVEQTLPISDITGEDNAFGTADAVVLLDDELVIVDLKYGRGVKVDANRNEQLCLYAAAALEEYALINEFKRVRLVIVQPRLNNISEFDCDARGPKSIENFVDRARVAGGRALTCLQKGTSSDDLNPGEPQCHFCKAKADCPAAAQKVMEMLTEGSVDLDQPVLPQIEQAPIPKDDNALLARKLAALDFIESWCTAVRKTAAAKMNAGERIPGFKLVEGRRGAKSWRDEETAEAVLKSMRLKKDEMYVWKLISPSALEKLCKAGTVSLRQWNKVAELITQKPSSPAIAPESDKRPALVMDVAADFEALV</sequence>
<dbReference type="Pfam" id="PF10926">
    <property type="entry name" value="DUF2800"/>
    <property type="match status" value="1"/>
</dbReference>
<evidence type="ECO:0008006" key="3">
    <source>
        <dbReference type="Google" id="ProtNLM"/>
    </source>
</evidence>
<dbReference type="Gene3D" id="3.90.320.10">
    <property type="match status" value="1"/>
</dbReference>
<accession>A0A2N9X6B4</accession>
<dbReference type="InterPro" id="IPR021229">
    <property type="entry name" value="DUF2800"/>
</dbReference>
<evidence type="ECO:0000313" key="1">
    <source>
        <dbReference type="EMBL" id="PIT38717.1"/>
    </source>
</evidence>
<dbReference type="AlphaFoldDB" id="A0A2N9X6B4"/>
<reference evidence="1" key="1">
    <citation type="journal article" date="2017" name="MBio">
        <title>Type VI secretion-mediated competition in the bee gut microbiome.</title>
        <authorList>
            <person name="Steele M.I."/>
            <person name="Kwong W.K."/>
            <person name="Powell J.E."/>
            <person name="Whiteley M."/>
            <person name="Moran N.A."/>
        </authorList>
    </citation>
    <scope>NUCLEOTIDE SEQUENCE [LARGE SCALE GENOMIC DNA]</scope>
    <source>
        <strain evidence="1">WkB273</strain>
    </source>
</reference>
<dbReference type="RefSeq" id="WP_100152593.1">
    <property type="nucleotide sequence ID" value="NZ_MEIL01000029.1"/>
</dbReference>
<gene>
    <name evidence="1" type="ORF">BHC54_09410</name>
</gene>
<evidence type="ECO:0000313" key="2">
    <source>
        <dbReference type="Proteomes" id="UP000230202"/>
    </source>
</evidence>
<dbReference type="Proteomes" id="UP000230202">
    <property type="component" value="Unassembled WGS sequence"/>
</dbReference>
<dbReference type="EMBL" id="MEIL01000029">
    <property type="protein sequence ID" value="PIT38717.1"/>
    <property type="molecule type" value="Genomic_DNA"/>
</dbReference>
<keyword evidence="2" id="KW-1185">Reference proteome</keyword>
<name>A0A2N9X6B4_9NEIS</name>
<proteinExistence type="predicted"/>